<evidence type="ECO:0008006" key="4">
    <source>
        <dbReference type="Google" id="ProtNLM"/>
    </source>
</evidence>
<dbReference type="KEGG" id="anr:Ana3638_10370"/>
<protein>
    <recommendedName>
        <fullName evidence="4">Inhibitor I9 domain-containing protein</fullName>
    </recommendedName>
</protein>
<reference evidence="2 3" key="1">
    <citation type="submission" date="2020-01" db="EMBL/GenBank/DDBJ databases">
        <title>Genome analysis of Anaerocolumna sp. CBA3638.</title>
        <authorList>
            <person name="Kim J."/>
            <person name="Roh S.W."/>
        </authorList>
    </citation>
    <scope>NUCLEOTIDE SEQUENCE [LARGE SCALE GENOMIC DNA]</scope>
    <source>
        <strain evidence="2 3">CBA3638</strain>
    </source>
</reference>
<accession>A0A6P1TLV4</accession>
<organism evidence="2 3">
    <name type="scientific">Anaerocolumna sedimenticola</name>
    <dbReference type="NCBI Taxonomy" id="2696063"/>
    <lineage>
        <taxon>Bacteria</taxon>
        <taxon>Bacillati</taxon>
        <taxon>Bacillota</taxon>
        <taxon>Clostridia</taxon>
        <taxon>Lachnospirales</taxon>
        <taxon>Lachnospiraceae</taxon>
        <taxon>Anaerocolumna</taxon>
    </lineage>
</organism>
<dbReference type="AlphaFoldDB" id="A0A6P1TLV4"/>
<gene>
    <name evidence="2" type="ORF">Ana3638_10370</name>
</gene>
<dbReference type="EMBL" id="CP048000">
    <property type="protein sequence ID" value="QHQ61122.1"/>
    <property type="molecule type" value="Genomic_DNA"/>
</dbReference>
<name>A0A6P1TLV4_9FIRM</name>
<dbReference type="Proteomes" id="UP000464314">
    <property type="component" value="Chromosome"/>
</dbReference>
<evidence type="ECO:0000313" key="2">
    <source>
        <dbReference type="EMBL" id="QHQ61122.1"/>
    </source>
</evidence>
<proteinExistence type="predicted"/>
<sequence length="167" mass="18829">MRKKLTAALTALVFVITSITAYPVTYAKAAGTPQEVKPFTKAESSNEINKNTINKKNAEKNYAPEDEVIVIVELKQIPLLEHFKNDQSARQFKSSEPVSYDEYAETEEAEQIAGGLLKQQKNVADKIKALKSEKNTTDIIYNYTAVMNGFAIKVKYQSLRDIKNYLM</sequence>
<feature type="chain" id="PRO_5039385920" description="Inhibitor I9 domain-containing protein" evidence="1">
    <location>
        <begin position="22"/>
        <end position="167"/>
    </location>
</feature>
<evidence type="ECO:0000256" key="1">
    <source>
        <dbReference type="SAM" id="SignalP"/>
    </source>
</evidence>
<evidence type="ECO:0000313" key="3">
    <source>
        <dbReference type="Proteomes" id="UP000464314"/>
    </source>
</evidence>
<feature type="signal peptide" evidence="1">
    <location>
        <begin position="1"/>
        <end position="21"/>
    </location>
</feature>
<keyword evidence="1" id="KW-0732">Signal</keyword>
<keyword evidence="3" id="KW-1185">Reference proteome</keyword>
<dbReference type="RefSeq" id="WP_161837949.1">
    <property type="nucleotide sequence ID" value="NZ_CP048000.1"/>
</dbReference>